<keyword evidence="2" id="KW-0812">Transmembrane</keyword>
<organism evidence="4">
    <name type="scientific">Brevibacillus laterosporus</name>
    <name type="common">Bacillus laterosporus</name>
    <dbReference type="NCBI Taxonomy" id="1465"/>
    <lineage>
        <taxon>Bacteria</taxon>
        <taxon>Bacillati</taxon>
        <taxon>Bacillota</taxon>
        <taxon>Bacilli</taxon>
        <taxon>Bacillales</taxon>
        <taxon>Paenibacillaceae</taxon>
        <taxon>Brevibacillus</taxon>
    </lineage>
</organism>
<keyword evidence="2" id="KW-1133">Transmembrane helix</keyword>
<protein>
    <submittedName>
        <fullName evidence="4">Transcriptional regulator</fullName>
    </submittedName>
</protein>
<dbReference type="PANTHER" id="PTHR33392:SF6">
    <property type="entry name" value="POLYISOPRENYL-TEICHOIC ACID--PEPTIDOGLYCAN TEICHOIC ACID TRANSFERASE TAGU"/>
    <property type="match status" value="1"/>
</dbReference>
<dbReference type="RefSeq" id="WP_031414351.1">
    <property type="nucleotide sequence ID" value="NZ_CP011075.1"/>
</dbReference>
<dbReference type="NCBIfam" id="TIGR00350">
    <property type="entry name" value="lytR_cpsA_psr"/>
    <property type="match status" value="1"/>
</dbReference>
<dbReference type="AlphaFoldDB" id="A0A0F7EJ13"/>
<accession>A0A0F7EJ13</accession>
<dbReference type="PANTHER" id="PTHR33392">
    <property type="entry name" value="POLYISOPRENYL-TEICHOIC ACID--PEPTIDOGLYCAN TEICHOIC ACID TRANSFERASE TAGU"/>
    <property type="match status" value="1"/>
</dbReference>
<dbReference type="Pfam" id="PF03816">
    <property type="entry name" value="LytR_cpsA_psr"/>
    <property type="match status" value="1"/>
</dbReference>
<evidence type="ECO:0000313" key="4">
    <source>
        <dbReference type="EMBL" id="AKF95323.1"/>
    </source>
</evidence>
<proteinExistence type="inferred from homology"/>
<reference evidence="4" key="1">
    <citation type="submission" date="2015-03" db="EMBL/GenBank/DDBJ databases">
        <title>MIGS Cultured Bacterial/Archaeal sample from Brevibacillus laterosporus.</title>
        <authorList>
            <person name="Zeng D."/>
            <person name="Zhu L."/>
            <person name="Dong G."/>
            <person name="Ye W."/>
            <person name="Ren D."/>
            <person name="Wu L."/>
            <person name="Xu J."/>
            <person name="Li G."/>
            <person name="Guo L."/>
        </authorList>
    </citation>
    <scope>NUCLEOTIDE SEQUENCE</scope>
    <source>
        <strain evidence="4">B9</strain>
        <plasmid evidence="4">unnamed1</plasmid>
    </source>
</reference>
<evidence type="ECO:0000256" key="2">
    <source>
        <dbReference type="SAM" id="Phobius"/>
    </source>
</evidence>
<name>A0A0F7EJ13_BRELA</name>
<keyword evidence="4" id="KW-0614">Plasmid</keyword>
<comment type="similarity">
    <text evidence="1">Belongs to the LytR/CpsA/Psr (LCP) family.</text>
</comment>
<feature type="domain" description="Cell envelope-related transcriptional attenuator" evidence="3">
    <location>
        <begin position="98"/>
        <end position="247"/>
    </location>
</feature>
<dbReference type="Gene3D" id="3.40.630.190">
    <property type="entry name" value="LCP protein"/>
    <property type="match status" value="1"/>
</dbReference>
<feature type="transmembrane region" description="Helical" evidence="2">
    <location>
        <begin position="21"/>
        <end position="42"/>
    </location>
</feature>
<geneLocation type="plasmid" evidence="4">
    <name>unnamed1</name>
</geneLocation>
<evidence type="ECO:0000259" key="3">
    <source>
        <dbReference type="Pfam" id="PF03816"/>
    </source>
</evidence>
<dbReference type="InterPro" id="IPR050922">
    <property type="entry name" value="LytR/CpsA/Psr_CW_biosynth"/>
</dbReference>
<sequence>MSWIWEEKQKNRNHKRKTWRFVLISLRVLLLSIIIFFGYQLIGTYNVLESLNKPKDTILIEEQENEALKPAIWEGTERVSILLMGGDNRGLKKNDHARSDSMLVVTIDPTTKKAHLMSVLRDTYVEIEGHGKGRINTALALGGPTLAMKTIGDLLGLDIQYYVYTDFEGFKSLIDVIGGIDFYVEKNMDYTDKTDGNQYDIHLRKGQQMLDGDKALQYVRFRHDAMSDFTRTERQRNLLLVIAEKLKSDWNLFRMKQILESVAPYIQTNLNIPDMLKLAKLGVESHIAGSAQVPPMELIKGTSVKGASVLSVQDNEKLREFVQELVGQDK</sequence>
<dbReference type="EMBL" id="CP011075">
    <property type="protein sequence ID" value="AKF95323.1"/>
    <property type="molecule type" value="Genomic_DNA"/>
</dbReference>
<keyword evidence="2" id="KW-0472">Membrane</keyword>
<gene>
    <name evidence="4" type="ORF">EX87_16975</name>
</gene>
<evidence type="ECO:0000256" key="1">
    <source>
        <dbReference type="ARBA" id="ARBA00006068"/>
    </source>
</evidence>
<dbReference type="InterPro" id="IPR004474">
    <property type="entry name" value="LytR_CpsA_psr"/>
</dbReference>